<feature type="compositionally biased region" description="Low complexity" evidence="2">
    <location>
        <begin position="24"/>
        <end position="35"/>
    </location>
</feature>
<keyword evidence="4" id="KW-1185">Reference proteome</keyword>
<evidence type="ECO:0000313" key="3">
    <source>
        <dbReference type="EMBL" id="THU98716.1"/>
    </source>
</evidence>
<keyword evidence="1" id="KW-0175">Coiled coil</keyword>
<organism evidence="3 4">
    <name type="scientific">Dendrothele bispora (strain CBS 962.96)</name>
    <dbReference type="NCBI Taxonomy" id="1314807"/>
    <lineage>
        <taxon>Eukaryota</taxon>
        <taxon>Fungi</taxon>
        <taxon>Dikarya</taxon>
        <taxon>Basidiomycota</taxon>
        <taxon>Agaricomycotina</taxon>
        <taxon>Agaricomycetes</taxon>
        <taxon>Agaricomycetidae</taxon>
        <taxon>Agaricales</taxon>
        <taxon>Agaricales incertae sedis</taxon>
        <taxon>Dendrothele</taxon>
    </lineage>
</organism>
<dbReference type="Proteomes" id="UP000297245">
    <property type="component" value="Unassembled WGS sequence"/>
</dbReference>
<feature type="compositionally biased region" description="Basic and acidic residues" evidence="2">
    <location>
        <begin position="54"/>
        <end position="64"/>
    </location>
</feature>
<proteinExistence type="predicted"/>
<protein>
    <submittedName>
        <fullName evidence="3">Uncharacterized protein</fullName>
    </submittedName>
</protein>
<evidence type="ECO:0000256" key="2">
    <source>
        <dbReference type="SAM" id="MobiDB-lite"/>
    </source>
</evidence>
<gene>
    <name evidence="3" type="ORF">K435DRAFT_795464</name>
</gene>
<reference evidence="3 4" key="1">
    <citation type="journal article" date="2019" name="Nat. Ecol. Evol.">
        <title>Megaphylogeny resolves global patterns of mushroom evolution.</title>
        <authorList>
            <person name="Varga T."/>
            <person name="Krizsan K."/>
            <person name="Foldi C."/>
            <person name="Dima B."/>
            <person name="Sanchez-Garcia M."/>
            <person name="Sanchez-Ramirez S."/>
            <person name="Szollosi G.J."/>
            <person name="Szarkandi J.G."/>
            <person name="Papp V."/>
            <person name="Albert L."/>
            <person name="Andreopoulos W."/>
            <person name="Angelini C."/>
            <person name="Antonin V."/>
            <person name="Barry K.W."/>
            <person name="Bougher N.L."/>
            <person name="Buchanan P."/>
            <person name="Buyck B."/>
            <person name="Bense V."/>
            <person name="Catcheside P."/>
            <person name="Chovatia M."/>
            <person name="Cooper J."/>
            <person name="Damon W."/>
            <person name="Desjardin D."/>
            <person name="Finy P."/>
            <person name="Geml J."/>
            <person name="Haridas S."/>
            <person name="Hughes K."/>
            <person name="Justo A."/>
            <person name="Karasinski D."/>
            <person name="Kautmanova I."/>
            <person name="Kiss B."/>
            <person name="Kocsube S."/>
            <person name="Kotiranta H."/>
            <person name="LaButti K.M."/>
            <person name="Lechner B.E."/>
            <person name="Liimatainen K."/>
            <person name="Lipzen A."/>
            <person name="Lukacs Z."/>
            <person name="Mihaltcheva S."/>
            <person name="Morgado L.N."/>
            <person name="Niskanen T."/>
            <person name="Noordeloos M.E."/>
            <person name="Ohm R.A."/>
            <person name="Ortiz-Santana B."/>
            <person name="Ovrebo C."/>
            <person name="Racz N."/>
            <person name="Riley R."/>
            <person name="Savchenko A."/>
            <person name="Shiryaev A."/>
            <person name="Soop K."/>
            <person name="Spirin V."/>
            <person name="Szebenyi C."/>
            <person name="Tomsovsky M."/>
            <person name="Tulloss R.E."/>
            <person name="Uehling J."/>
            <person name="Grigoriev I.V."/>
            <person name="Vagvolgyi C."/>
            <person name="Papp T."/>
            <person name="Martin F.M."/>
            <person name="Miettinen O."/>
            <person name="Hibbett D.S."/>
            <person name="Nagy L.G."/>
        </authorList>
    </citation>
    <scope>NUCLEOTIDE SEQUENCE [LARGE SCALE GENOMIC DNA]</scope>
    <source>
        <strain evidence="3 4">CBS 962.96</strain>
    </source>
</reference>
<dbReference type="EMBL" id="ML179131">
    <property type="protein sequence ID" value="THU98716.1"/>
    <property type="molecule type" value="Genomic_DNA"/>
</dbReference>
<sequence>MAQIKKSVPQSPLDSSEPTTNVQTTDTPVATPTATEPKKRNQKVAPAKGNNTEETTKPLIEARLKPKPKPKAKVQNNKMSALLNPEPLVQTEDNAVAPAKRHQRTKAEMAAVRAEMEAEKAARAQQKQKAHKTTLQRQQNQALLEHLAETAQQQKQANAILYLSDVVKEVSFQPPTTQHHSDTSKYFNFELVDHSTQGRTVLVISSPRKSMINIVVRGDKVGWKIGWGNLVSFSVLPRWVPTSVTPGKLLVLGVIYVICLLEGKVLDLVDGVVFNIGKDERARLWGCGVGFNGASVLYWLLVECGPAAMLVSSFSAAATSLFQGQIQNGYGKAGIAKVPFNFRREDKLIQLMLAVCVMDFVTHDYTVSLFPILDLVSHIFLVNGINDDDAPSALVKYRRRGWEMQRVPTYTDFLFSESKLGQSIRWPGDEFCYIRPLTAYGSSHSVDEVHETLAANSWSVSIASDMRSSICFDLGEVEGWKSCCVARQLMESGLIIKTSQMLAIDYQNGLVMTLRSHRVFLKRSRTWMLRIFQMSSCWIVYERKYVTLFNLLLPSIKCKVSVTPKRALKISLGWGRAMSLAKRGELMEWVKNPMITTLVASHISVTLDGLIVFLKKFIGGVKFSQQFSVPNTDFDMESTNCPDRAGGNLNRNVLFAGVIGPVCLILKDCRQFLKDSSVIKIGGVEIVNKDGSQPIP</sequence>
<dbReference type="AlphaFoldDB" id="A0A4S8M8L6"/>
<feature type="compositionally biased region" description="Polar residues" evidence="2">
    <location>
        <begin position="8"/>
        <end position="23"/>
    </location>
</feature>
<accession>A0A4S8M8L6</accession>
<feature type="coiled-coil region" evidence="1">
    <location>
        <begin position="99"/>
        <end position="141"/>
    </location>
</feature>
<evidence type="ECO:0000313" key="4">
    <source>
        <dbReference type="Proteomes" id="UP000297245"/>
    </source>
</evidence>
<name>A0A4S8M8L6_DENBC</name>
<evidence type="ECO:0000256" key="1">
    <source>
        <dbReference type="SAM" id="Coils"/>
    </source>
</evidence>
<feature type="region of interest" description="Disordered" evidence="2">
    <location>
        <begin position="1"/>
        <end position="73"/>
    </location>
</feature>